<feature type="domain" description="Heterokaryon incompatibility" evidence="1">
    <location>
        <begin position="304"/>
        <end position="382"/>
    </location>
</feature>
<dbReference type="PANTHER" id="PTHR39596:SF2">
    <property type="entry name" value="HET DOMAIN PROTEIN (AFU_ORTHOLOGUE AFUA_1G17550)-RELATED"/>
    <property type="match status" value="1"/>
</dbReference>
<dbReference type="PANTHER" id="PTHR39596">
    <property type="match status" value="1"/>
</dbReference>
<name>A0AAN7ZN49_9PEZI</name>
<evidence type="ECO:0000313" key="2">
    <source>
        <dbReference type="EMBL" id="KAK5698312.1"/>
    </source>
</evidence>
<dbReference type="EMBL" id="JAVRQU010000010">
    <property type="protein sequence ID" value="KAK5698312.1"/>
    <property type="molecule type" value="Genomic_DNA"/>
</dbReference>
<sequence>MDLVPEGSLPDNGPDNNRRLIVFCQSLWFNTKHFDLPLCRFEDYLVLRGWDQDRLLRGDWRGAHAANLNREDDECAFEALAVIQAWMTFGFLEDLYQERTWLEPYLQPLNEHHAETMRQMFPALMPLDRIARDRDGRLLVFHTKHLASNLVALDMSLRIIQQPTVARANGLKNTITAYVRAFHLLNGLNVYEAEKDQTRNPSHPTSTSWHTGCSCSPHLNFSSKRKSRCIASVVESAEAYPKTHAVGCDGLCERYIPPLDQIIEALASGGVPLIKADMVSDQPRKYTFSVSSFKPSENADVVLYNAFSHVWSHGLGSTSEIGIPSCQVNFLAHTSSTLSDGPRGSTMFWIDSLCIPAHRLQRKRAIERMAATYGGAEVVLVLDQTLRTVQLYREAGDQCRPEYLPLRILTSPWYFRVWTYQEGVLAHKLKFLLADGHSATLDFPLSIDAGLTASALSIGMGRDNLHNIYSYLRAEVQAPNGQIKPINIGHVALELRWRETLYRNAHGRNDEILAAGSVLGINMGRLLQQPQGELRMAMFYKLVGHLYRNIVFAAVPRLQLPGFRWAPSTFLTSDERRPATNLDQDGVDCTAAGLRGQYVTFATDCGIAVHYDDQTAITIEDRDRWFDLAVPAIVDFWFTHIAIYPVEAPQSIRGEIFVAVALIEETQYARPGGVDLVATFQTVVHLSCLRERHGPIRSDRWPLGTRTVRGRMRKTQILFR</sequence>
<protein>
    <recommendedName>
        <fullName evidence="1">Heterokaryon incompatibility domain-containing protein</fullName>
    </recommendedName>
</protein>
<evidence type="ECO:0000313" key="3">
    <source>
        <dbReference type="Proteomes" id="UP001310594"/>
    </source>
</evidence>
<dbReference type="Proteomes" id="UP001310594">
    <property type="component" value="Unassembled WGS sequence"/>
</dbReference>
<organism evidence="2 3">
    <name type="scientific">Elasticomyces elasticus</name>
    <dbReference type="NCBI Taxonomy" id="574655"/>
    <lineage>
        <taxon>Eukaryota</taxon>
        <taxon>Fungi</taxon>
        <taxon>Dikarya</taxon>
        <taxon>Ascomycota</taxon>
        <taxon>Pezizomycotina</taxon>
        <taxon>Dothideomycetes</taxon>
        <taxon>Dothideomycetidae</taxon>
        <taxon>Mycosphaerellales</taxon>
        <taxon>Teratosphaeriaceae</taxon>
        <taxon>Elasticomyces</taxon>
    </lineage>
</organism>
<reference evidence="2" key="1">
    <citation type="submission" date="2023-08" db="EMBL/GenBank/DDBJ databases">
        <title>Black Yeasts Isolated from many extreme environments.</title>
        <authorList>
            <person name="Coleine C."/>
            <person name="Stajich J.E."/>
            <person name="Selbmann L."/>
        </authorList>
    </citation>
    <scope>NUCLEOTIDE SEQUENCE</scope>
    <source>
        <strain evidence="2">CCFEE 5810</strain>
    </source>
</reference>
<accession>A0AAN7ZN49</accession>
<proteinExistence type="predicted"/>
<dbReference type="InterPro" id="IPR010730">
    <property type="entry name" value="HET"/>
</dbReference>
<gene>
    <name evidence="2" type="ORF">LTR97_007273</name>
</gene>
<dbReference type="Pfam" id="PF06985">
    <property type="entry name" value="HET"/>
    <property type="match status" value="1"/>
</dbReference>
<evidence type="ECO:0000259" key="1">
    <source>
        <dbReference type="Pfam" id="PF06985"/>
    </source>
</evidence>
<comment type="caution">
    <text evidence="2">The sequence shown here is derived from an EMBL/GenBank/DDBJ whole genome shotgun (WGS) entry which is preliminary data.</text>
</comment>
<dbReference type="AlphaFoldDB" id="A0AAN7ZN49"/>